<feature type="region of interest" description="Disordered" evidence="7">
    <location>
        <begin position="529"/>
        <end position="560"/>
    </location>
</feature>
<dbReference type="InterPro" id="IPR019167">
    <property type="entry name" value="PAT1_dom"/>
</dbReference>
<reference evidence="9" key="1">
    <citation type="journal article" date="2020" name="Stud. Mycol.">
        <title>101 Dothideomycetes genomes: a test case for predicting lifestyles and emergence of pathogens.</title>
        <authorList>
            <person name="Haridas S."/>
            <person name="Albert R."/>
            <person name="Binder M."/>
            <person name="Bloem J."/>
            <person name="Labutti K."/>
            <person name="Salamov A."/>
            <person name="Andreopoulos B."/>
            <person name="Baker S."/>
            <person name="Barry K."/>
            <person name="Bills G."/>
            <person name="Bluhm B."/>
            <person name="Cannon C."/>
            <person name="Castanera R."/>
            <person name="Culley D."/>
            <person name="Daum C."/>
            <person name="Ezra D."/>
            <person name="Gonzalez J."/>
            <person name="Henrissat B."/>
            <person name="Kuo A."/>
            <person name="Liang C."/>
            <person name="Lipzen A."/>
            <person name="Lutzoni F."/>
            <person name="Magnuson J."/>
            <person name="Mondo S."/>
            <person name="Nolan M."/>
            <person name="Ohm R."/>
            <person name="Pangilinan J."/>
            <person name="Park H.-J."/>
            <person name="Ramirez L."/>
            <person name="Alfaro M."/>
            <person name="Sun H."/>
            <person name="Tritt A."/>
            <person name="Yoshinaga Y."/>
            <person name="Zwiers L.-H."/>
            <person name="Turgeon B."/>
            <person name="Goodwin S."/>
            <person name="Spatafora J."/>
            <person name="Crous P."/>
            <person name="Grigoriev I."/>
        </authorList>
    </citation>
    <scope>NUCLEOTIDE SEQUENCE</scope>
    <source>
        <strain evidence="9">CBS 113979</strain>
    </source>
</reference>
<dbReference type="GO" id="GO:0003723">
    <property type="term" value="F:RNA binding"/>
    <property type="evidence" value="ECO:0007669"/>
    <property type="project" value="UniProtKB-KW"/>
</dbReference>
<organism evidence="9 10">
    <name type="scientific">Aulographum hederae CBS 113979</name>
    <dbReference type="NCBI Taxonomy" id="1176131"/>
    <lineage>
        <taxon>Eukaryota</taxon>
        <taxon>Fungi</taxon>
        <taxon>Dikarya</taxon>
        <taxon>Ascomycota</taxon>
        <taxon>Pezizomycotina</taxon>
        <taxon>Dothideomycetes</taxon>
        <taxon>Pleosporomycetidae</taxon>
        <taxon>Aulographales</taxon>
        <taxon>Aulographaceae</taxon>
    </lineage>
</organism>
<proteinExistence type="inferred from homology"/>
<feature type="compositionally biased region" description="Low complexity" evidence="7">
    <location>
        <begin position="283"/>
        <end position="318"/>
    </location>
</feature>
<dbReference type="Pfam" id="PF09770">
    <property type="entry name" value="PAT1"/>
    <property type="match status" value="1"/>
</dbReference>
<dbReference type="GO" id="GO:0033962">
    <property type="term" value="P:P-body assembly"/>
    <property type="evidence" value="ECO:0007669"/>
    <property type="project" value="TreeGrafter"/>
</dbReference>
<dbReference type="PANTHER" id="PTHR21551:SF0">
    <property type="entry name" value="PROTEIN ASSOCIATED WITH TOPO II RELATED-1, ISOFORM A"/>
    <property type="match status" value="1"/>
</dbReference>
<evidence type="ECO:0000313" key="9">
    <source>
        <dbReference type="EMBL" id="KAF1985099.1"/>
    </source>
</evidence>
<keyword evidence="5" id="KW-0694">RNA-binding</keyword>
<evidence type="ECO:0000256" key="5">
    <source>
        <dbReference type="ARBA" id="ARBA00022884"/>
    </source>
</evidence>
<dbReference type="OrthoDB" id="74835at2759"/>
<evidence type="ECO:0000256" key="2">
    <source>
        <dbReference type="ARBA" id="ARBA00004201"/>
    </source>
</evidence>
<keyword evidence="6" id="KW-0539">Nucleus</keyword>
<dbReference type="EMBL" id="ML977164">
    <property type="protein sequence ID" value="KAF1985099.1"/>
    <property type="molecule type" value="Genomic_DNA"/>
</dbReference>
<keyword evidence="10" id="KW-1185">Reference proteome</keyword>
<dbReference type="GO" id="GO:0005634">
    <property type="term" value="C:nucleus"/>
    <property type="evidence" value="ECO:0007669"/>
    <property type="project" value="UniProtKB-SubCell"/>
</dbReference>
<accession>A0A6G1GWG6</accession>
<comment type="subcellular location">
    <subcellularLocation>
        <location evidence="2">Cytoplasm</location>
        <location evidence="2">P-body</location>
    </subcellularLocation>
    <subcellularLocation>
        <location evidence="1">Nucleus</location>
    </subcellularLocation>
</comment>
<gene>
    <name evidence="9" type="ORF">K402DRAFT_335197</name>
</gene>
<evidence type="ECO:0000256" key="1">
    <source>
        <dbReference type="ARBA" id="ARBA00004123"/>
    </source>
</evidence>
<protein>
    <recommendedName>
        <fullName evidence="8">mRNA decay factor PAT1 domain-containing protein</fullName>
    </recommendedName>
</protein>
<evidence type="ECO:0000259" key="8">
    <source>
        <dbReference type="Pfam" id="PF09770"/>
    </source>
</evidence>
<feature type="region of interest" description="Disordered" evidence="7">
    <location>
        <begin position="1"/>
        <end position="26"/>
    </location>
</feature>
<feature type="domain" description="mRNA decay factor PAT1" evidence="8">
    <location>
        <begin position="1"/>
        <end position="875"/>
    </location>
</feature>
<feature type="region of interest" description="Disordered" evidence="7">
    <location>
        <begin position="106"/>
        <end position="132"/>
    </location>
</feature>
<dbReference type="PANTHER" id="PTHR21551">
    <property type="entry name" value="TOPOISOMERASE II-ASSOCIATED PROTEIN PAT1"/>
    <property type="match status" value="1"/>
</dbReference>
<feature type="compositionally biased region" description="Low complexity" evidence="7">
    <location>
        <begin position="225"/>
        <end position="246"/>
    </location>
</feature>
<keyword evidence="4" id="KW-0963">Cytoplasm</keyword>
<dbReference type="GO" id="GO:0000932">
    <property type="term" value="C:P-body"/>
    <property type="evidence" value="ECO:0007669"/>
    <property type="project" value="UniProtKB-SubCell"/>
</dbReference>
<evidence type="ECO:0000256" key="7">
    <source>
        <dbReference type="SAM" id="MobiDB-lite"/>
    </source>
</evidence>
<feature type="region of interest" description="Disordered" evidence="7">
    <location>
        <begin position="151"/>
        <end position="363"/>
    </location>
</feature>
<dbReference type="AlphaFoldDB" id="A0A6G1GWG6"/>
<sequence>MSFFGFDTTLPRDRGHQTAAPGFGQTQDAFAGLSSRPDAFGESDTLDFEETYDGLGDQLDETDDAFNDDTFGEAPATQQSIGKDFDFAGRTAQMSNVLQEEGLLHAVRQPPRRASPPKPVAKPRRTGYESYAESSYIPKLEADASIWGTAPKKPAQEAQPSNQSASAPARKMMSVEEVEAMMRAQASQPQPQTQPVRPPPQQLPPTMQYDFPPSQPTPQQPGFAGPPQILQRPQQQIPDQRQGTTQRHPVQAELPGQGVHQPQILQRQRPEHSQPRHGGTPSQHGIQFQQQQQQAQHRQQQQQQQQPPQQGAPLQPRQILQNPNRLSGHGQPLAPQYRNQDMPRVPPTGPSHHRGPSYQGPVITNPQQILNLSEEDRAAYLAEEAKRAKRNHKIYLLSQGNHLMTPQDKNFITRIQLQQLVTATGGADEAGGESLLAEDFYYQVYAQIRGASRQHPNQPANQFAQTYLFQTGGRFGMSGRRQQRGGDNHMQRMEQQVQRAVEAAKLKPKNKQLVIEGSLGKISFSNSKTPKPLLNIKRSEDSRPPSAGPRVSRAKNGSTIPDRKVALRDLEKIYDTLMVLEDHERRMPRLREDSDAAVVQSHMEWTQQMESLNQRLWTELKVMEPIIPNSTTAHPFIALLSHPKGKKAIPRVFRHLSEQQRVTILTMLVIQLDGLDVISAALPPASAGPHADAIVPSASVRDEVELFAMSVIPPLFTYVSDAPLHIVVGLLGLALDRTNISNLIRTKIGLGILTMFVSRAELIRQAQGAAGSSDWDVWTSHYDRLFDEAESELPFIFPGGSNAASLKEVDDVHVWQFLAAMGVGASPDQQQRLVLGVKERVMETVAVSKALPADLAAKRLGNVNLFMRAIGLDVELLG</sequence>
<evidence type="ECO:0000256" key="3">
    <source>
        <dbReference type="ARBA" id="ARBA00009138"/>
    </source>
</evidence>
<dbReference type="InterPro" id="IPR039900">
    <property type="entry name" value="Pat1-like"/>
</dbReference>
<evidence type="ECO:0000313" key="10">
    <source>
        <dbReference type="Proteomes" id="UP000800041"/>
    </source>
</evidence>
<comment type="similarity">
    <text evidence="3">Belongs to the PAT1 family.</text>
</comment>
<evidence type="ECO:0000256" key="4">
    <source>
        <dbReference type="ARBA" id="ARBA00022490"/>
    </source>
</evidence>
<dbReference type="GO" id="GO:0000290">
    <property type="term" value="P:deadenylation-dependent decapping of nuclear-transcribed mRNA"/>
    <property type="evidence" value="ECO:0007669"/>
    <property type="project" value="InterPro"/>
</dbReference>
<dbReference type="Proteomes" id="UP000800041">
    <property type="component" value="Unassembled WGS sequence"/>
</dbReference>
<feature type="compositionally biased region" description="Low complexity" evidence="7">
    <location>
        <begin position="156"/>
        <end position="169"/>
    </location>
</feature>
<name>A0A6G1GWG6_9PEZI</name>
<evidence type="ECO:0000256" key="6">
    <source>
        <dbReference type="ARBA" id="ARBA00023242"/>
    </source>
</evidence>